<gene>
    <name evidence="3" type="ORF">CLG94_08920</name>
</gene>
<dbReference type="AlphaFoldDB" id="A0A2T4TXL7"/>
<proteinExistence type="predicted"/>
<accession>A0A2T4TXL7</accession>
<dbReference type="GO" id="GO:0006313">
    <property type="term" value="P:DNA transposition"/>
    <property type="evidence" value="ECO:0007669"/>
    <property type="project" value="InterPro"/>
</dbReference>
<dbReference type="Pfam" id="PF02371">
    <property type="entry name" value="Transposase_20"/>
    <property type="match status" value="1"/>
</dbReference>
<dbReference type="PANTHER" id="PTHR33055:SF13">
    <property type="entry name" value="TRANSPOSASE"/>
    <property type="match status" value="1"/>
</dbReference>
<dbReference type="InterPro" id="IPR003346">
    <property type="entry name" value="Transposase_20"/>
</dbReference>
<dbReference type="GO" id="GO:0003677">
    <property type="term" value="F:DNA binding"/>
    <property type="evidence" value="ECO:0007669"/>
    <property type="project" value="InterPro"/>
</dbReference>
<dbReference type="RefSeq" id="WP_107562745.1">
    <property type="nucleotide sequence ID" value="NZ_NVQC01000022.1"/>
</dbReference>
<reference evidence="3 4" key="1">
    <citation type="submission" date="2017-09" db="EMBL/GenBank/DDBJ databases">
        <title>Bloom of a denitrifying methanotroph, Candidatus Methylomirabilis limnetica, in a deep stratified lake.</title>
        <authorList>
            <person name="Graf J.S."/>
            <person name="Marchant H.K."/>
            <person name="Tienken D."/>
            <person name="Hach P.F."/>
            <person name="Brand A."/>
            <person name="Schubert C.J."/>
            <person name="Kuypers M.M."/>
            <person name="Milucka J."/>
        </authorList>
    </citation>
    <scope>NUCLEOTIDE SEQUENCE [LARGE SCALE GENOMIC DNA]</scope>
    <source>
        <strain evidence="3 4">Zug</strain>
    </source>
</reference>
<sequence length="452" mass="50649">MIQKKKSIEGRPLPVIQPDAAGLDIGAEKIWASVPTDRATPAVRSFGTFTPDLHRLVAWLKTCGIKTVAMESTGVYWIPIFEILEAAGLEVYLVNARHIKNVPGRKSDVQDCQWIQRLHSYGLLSASFRPEADMRALRAYLRHRGMLLEYRAAHIQHMQKALQQMNVQLTQVLSDITGVTGLDIIRAVVAGDRDPVRLARLRNPRCKSSSDEIAKALTGNYRAEHVFALQQALALYDFYTQQLHICDHQLEQQYSALTPRFDDDLPPLPPDPKVNSHSKNAPTFDVRGHLYRLTGVDLTVVDGLDDSTVQGVLSEIGTDMSKWRTEKHFCSWLGLAPHNDITGGKVIRSRTLKVHNRAGQALRLAAQSLSRSQSALGAFYRRMRARLGGAQAIVATAHKLARIIYHLLTHRQPYRHASAKAYDQQQHDRHTKSLQRQAAQLGYCLTPLPIPA</sequence>
<feature type="domain" description="Transposase IS110-like N-terminal" evidence="1">
    <location>
        <begin position="21"/>
        <end position="165"/>
    </location>
</feature>
<dbReference type="Proteomes" id="UP000241436">
    <property type="component" value="Unassembled WGS sequence"/>
</dbReference>
<dbReference type="InterPro" id="IPR002525">
    <property type="entry name" value="Transp_IS110-like_N"/>
</dbReference>
<reference evidence="4" key="2">
    <citation type="journal article" date="2018" name="Environ. Microbiol.">
        <title>Bloom of a denitrifying methanotroph, 'Candidatus Methylomirabilis limnetica', in a deep stratified lake.</title>
        <authorList>
            <person name="Graf J.S."/>
            <person name="Mayr M.J."/>
            <person name="Marchant H.K."/>
            <person name="Tienken D."/>
            <person name="Hach P.F."/>
            <person name="Brand A."/>
            <person name="Schubert C.J."/>
            <person name="Kuypers M.M."/>
            <person name="Milucka J."/>
        </authorList>
    </citation>
    <scope>NUCLEOTIDE SEQUENCE [LARGE SCALE GENOMIC DNA]</scope>
    <source>
        <strain evidence="4">Zug</strain>
    </source>
</reference>
<dbReference type="GO" id="GO:0004803">
    <property type="term" value="F:transposase activity"/>
    <property type="evidence" value="ECO:0007669"/>
    <property type="project" value="InterPro"/>
</dbReference>
<dbReference type="OrthoDB" id="9815354at2"/>
<protein>
    <submittedName>
        <fullName evidence="3">IS110 family transposase</fullName>
    </submittedName>
</protein>
<evidence type="ECO:0000313" key="4">
    <source>
        <dbReference type="Proteomes" id="UP000241436"/>
    </source>
</evidence>
<dbReference type="PANTHER" id="PTHR33055">
    <property type="entry name" value="TRANSPOSASE FOR INSERTION SEQUENCE ELEMENT IS1111A"/>
    <property type="match status" value="1"/>
</dbReference>
<dbReference type="NCBIfam" id="NF033542">
    <property type="entry name" value="transpos_IS110"/>
    <property type="match status" value="1"/>
</dbReference>
<dbReference type="InterPro" id="IPR047650">
    <property type="entry name" value="Transpos_IS110"/>
</dbReference>
<evidence type="ECO:0000259" key="2">
    <source>
        <dbReference type="Pfam" id="PF02371"/>
    </source>
</evidence>
<feature type="domain" description="Transposase IS116/IS110/IS902 C-terminal" evidence="2">
    <location>
        <begin position="300"/>
        <end position="381"/>
    </location>
</feature>
<name>A0A2T4TXL7_9BACT</name>
<evidence type="ECO:0000259" key="1">
    <source>
        <dbReference type="Pfam" id="PF01548"/>
    </source>
</evidence>
<evidence type="ECO:0000313" key="3">
    <source>
        <dbReference type="EMBL" id="PTL35862.1"/>
    </source>
</evidence>
<comment type="caution">
    <text evidence="3">The sequence shown here is derived from an EMBL/GenBank/DDBJ whole genome shotgun (WGS) entry which is preliminary data.</text>
</comment>
<dbReference type="Pfam" id="PF01548">
    <property type="entry name" value="DEDD_Tnp_IS110"/>
    <property type="match status" value="1"/>
</dbReference>
<keyword evidence="4" id="KW-1185">Reference proteome</keyword>
<organism evidence="3 4">
    <name type="scientific">Candidatus Methylomirabilis limnetica</name>
    <dbReference type="NCBI Taxonomy" id="2033718"/>
    <lineage>
        <taxon>Bacteria</taxon>
        <taxon>Candidatus Methylomirabilota</taxon>
        <taxon>Candidatus Methylomirabilia</taxon>
        <taxon>Candidatus Methylomirabilales</taxon>
        <taxon>Candidatus Methylomirabilaceae</taxon>
        <taxon>Candidatus Methylomirabilis</taxon>
    </lineage>
</organism>
<dbReference type="EMBL" id="NVQC01000022">
    <property type="protein sequence ID" value="PTL35862.1"/>
    <property type="molecule type" value="Genomic_DNA"/>
</dbReference>